<dbReference type="GO" id="GO:0000287">
    <property type="term" value="F:magnesium ion binding"/>
    <property type="evidence" value="ECO:0007669"/>
    <property type="project" value="UniProtKB-UniRule"/>
</dbReference>
<comment type="subunit">
    <text evidence="2">Homodimer.</text>
</comment>
<feature type="binding site" evidence="2">
    <location>
        <begin position="90"/>
        <end position="92"/>
    </location>
    <ligand>
        <name>substrate</name>
    </ligand>
</feature>
<evidence type="ECO:0000256" key="3">
    <source>
        <dbReference type="SAM" id="MobiDB-lite"/>
    </source>
</evidence>
<feature type="binding site" evidence="2">
    <location>
        <begin position="219"/>
        <end position="221"/>
    </location>
    <ligand>
        <name>substrate</name>
    </ligand>
</feature>
<dbReference type="InterPro" id="IPR036424">
    <property type="entry name" value="UPP_synth-like_sf"/>
</dbReference>
<protein>
    <recommendedName>
        <fullName evidence="2">Isoprenyl transferase</fullName>
        <ecNumber evidence="2">2.5.1.-</ecNumber>
    </recommendedName>
</protein>
<feature type="binding site" evidence="2">
    <location>
        <position position="58"/>
    </location>
    <ligand>
        <name>substrate</name>
    </ligand>
</feature>
<feature type="binding site" evidence="2">
    <location>
        <position position="62"/>
    </location>
    <ligand>
        <name>substrate</name>
    </ligand>
</feature>
<feature type="binding site" evidence="2">
    <location>
        <position position="45"/>
    </location>
    <ligand>
        <name>Mg(2+)</name>
        <dbReference type="ChEBI" id="CHEBI:18420"/>
    </ligand>
</feature>
<comment type="caution">
    <text evidence="4">The sequence shown here is derived from an EMBL/GenBank/DDBJ whole genome shotgun (WGS) entry which is preliminary data.</text>
</comment>
<dbReference type="PANTHER" id="PTHR10291:SF0">
    <property type="entry name" value="DEHYDRODOLICHYL DIPHOSPHATE SYNTHASE 2"/>
    <property type="match status" value="1"/>
</dbReference>
<dbReference type="RefSeq" id="WP_152272075.1">
    <property type="nucleotide sequence ID" value="NZ_VTFX01000003.1"/>
</dbReference>
<dbReference type="GO" id="GO:0005886">
    <property type="term" value="C:plasma membrane"/>
    <property type="evidence" value="ECO:0007669"/>
    <property type="project" value="TreeGrafter"/>
</dbReference>
<feature type="binding site" evidence="2">
    <location>
        <begin position="46"/>
        <end position="49"/>
    </location>
    <ligand>
        <name>substrate</name>
    </ligand>
</feature>
<dbReference type="NCBIfam" id="NF011404">
    <property type="entry name" value="PRK14829.1"/>
    <property type="match status" value="1"/>
</dbReference>
<comment type="cofactor">
    <cofactor evidence="2">
        <name>Mg(2+)</name>
        <dbReference type="ChEBI" id="CHEBI:18420"/>
    </cofactor>
    <text evidence="2">Binds 2 magnesium ions per subunit.</text>
</comment>
<feature type="binding site" evidence="2">
    <location>
        <position position="50"/>
    </location>
    <ligand>
        <name>substrate</name>
    </ligand>
</feature>
<comment type="similarity">
    <text evidence="2">Belongs to the UPP synthase family.</text>
</comment>
<dbReference type="GO" id="GO:0005829">
    <property type="term" value="C:cytosol"/>
    <property type="evidence" value="ECO:0007669"/>
    <property type="project" value="TreeGrafter"/>
</dbReference>
<accession>A0A5N6MQQ7</accession>
<dbReference type="GO" id="GO:0016094">
    <property type="term" value="P:polyprenol biosynthetic process"/>
    <property type="evidence" value="ECO:0007669"/>
    <property type="project" value="TreeGrafter"/>
</dbReference>
<dbReference type="GO" id="GO:0008834">
    <property type="term" value="F:ditrans,polycis-undecaprenyl-diphosphate synthase [(2E,6E)-farnesyl-diphosphate specific] activity"/>
    <property type="evidence" value="ECO:0007669"/>
    <property type="project" value="TreeGrafter"/>
</dbReference>
<dbReference type="GO" id="GO:0030145">
    <property type="term" value="F:manganese ion binding"/>
    <property type="evidence" value="ECO:0007669"/>
    <property type="project" value="TreeGrafter"/>
</dbReference>
<dbReference type="SUPFAM" id="SSF64005">
    <property type="entry name" value="Undecaprenyl diphosphate synthase"/>
    <property type="match status" value="1"/>
</dbReference>
<keyword evidence="2" id="KW-0460">Magnesium</keyword>
<feature type="binding site" evidence="2">
    <location>
        <position position="96"/>
    </location>
    <ligand>
        <name>substrate</name>
    </ligand>
</feature>
<name>A0A5N6MQQ7_9MICC</name>
<feature type="binding site" evidence="2">
    <location>
        <position position="232"/>
    </location>
    <ligand>
        <name>Mg(2+)</name>
        <dbReference type="ChEBI" id="CHEBI:18420"/>
    </ligand>
</feature>
<evidence type="ECO:0000313" key="5">
    <source>
        <dbReference type="Proteomes" id="UP000326852"/>
    </source>
</evidence>
<dbReference type="CDD" id="cd00475">
    <property type="entry name" value="Cis_IPPS"/>
    <property type="match status" value="1"/>
</dbReference>
<sequence>MTLRSKTPAAKTAEPASRPEPHPSGAVPPRIPAALVPAHVAIVMDGNGRWANQRGLPRTEGHRAGEAALLDVMAGAIEMGIHHVSVYAFSTENWKRSPEEVRFLMGFSRDVLRRQRDQLSEWGVRIRWSGRRPRLWQSVVKELEIAEDATRNNTVCTLNMCVNYGGRAEIADAVAAIAADVQKGRLRPGSISEKTIQKYLDEPDLPDVDLFLRTSGEQRFSNFMLWQSAYAEMVFMDTLWPDVDRRTLWEAVEIYARRDRRYGGAVDRSLENTGPAVDEDARDGAGAEGLSPEA</sequence>
<feature type="binding site" evidence="2">
    <location>
        <position position="94"/>
    </location>
    <ligand>
        <name>substrate</name>
    </ligand>
</feature>
<evidence type="ECO:0000256" key="1">
    <source>
        <dbReference type="ARBA" id="ARBA00022679"/>
    </source>
</evidence>
<dbReference type="AlphaFoldDB" id="A0A5N6MQQ7"/>
<evidence type="ECO:0000313" key="4">
    <source>
        <dbReference type="EMBL" id="KAD3720751.1"/>
    </source>
</evidence>
<comment type="function">
    <text evidence="2">Catalyzes the condensation of isopentenyl diphosphate (IPP) with allylic pyrophosphates generating different type of terpenoids.</text>
</comment>
<feature type="region of interest" description="Disordered" evidence="3">
    <location>
        <begin position="267"/>
        <end position="294"/>
    </location>
</feature>
<dbReference type="Gene3D" id="3.40.1180.10">
    <property type="entry name" value="Decaprenyl diphosphate synthase-like"/>
    <property type="match status" value="1"/>
</dbReference>
<dbReference type="Pfam" id="PF01255">
    <property type="entry name" value="Prenyltransf"/>
    <property type="match status" value="1"/>
</dbReference>
<dbReference type="InterPro" id="IPR001441">
    <property type="entry name" value="UPP_synth-like"/>
</dbReference>
<organism evidence="4 5">
    <name type="scientific">Arthrobacter yangruifuii</name>
    <dbReference type="NCBI Taxonomy" id="2606616"/>
    <lineage>
        <taxon>Bacteria</taxon>
        <taxon>Bacillati</taxon>
        <taxon>Actinomycetota</taxon>
        <taxon>Actinomycetes</taxon>
        <taxon>Micrococcales</taxon>
        <taxon>Micrococcaceae</taxon>
        <taxon>Arthrobacter</taxon>
    </lineage>
</organism>
<feature type="binding site" evidence="2">
    <location>
        <position position="213"/>
    </location>
    <ligand>
        <name>substrate</name>
    </ligand>
</feature>
<dbReference type="EC" id="2.5.1.-" evidence="2"/>
<dbReference type="HAMAP" id="MF_01139">
    <property type="entry name" value="ISPT"/>
    <property type="match status" value="1"/>
</dbReference>
<feature type="active site" description="Proton acceptor" evidence="2">
    <location>
        <position position="93"/>
    </location>
</feature>
<reference evidence="4 5" key="1">
    <citation type="submission" date="2019-08" db="EMBL/GenBank/DDBJ databases">
        <title>Arthrobacter sp. nov., isolated from plateau pika and Tibetan wild ass.</title>
        <authorList>
            <person name="Ge Y."/>
        </authorList>
    </citation>
    <scope>NUCLEOTIDE SEQUENCE [LARGE SCALE GENOMIC DNA]</scope>
    <source>
        <strain evidence="4 5">785</strain>
    </source>
</reference>
<gene>
    <name evidence="4" type="ORF">GD627_07780</name>
</gene>
<keyword evidence="1 2" id="KW-0808">Transferase</keyword>
<evidence type="ECO:0000256" key="2">
    <source>
        <dbReference type="HAMAP-Rule" id="MF_01139"/>
    </source>
</evidence>
<keyword evidence="5" id="KW-1185">Reference proteome</keyword>
<dbReference type="NCBIfam" id="TIGR00055">
    <property type="entry name" value="uppS"/>
    <property type="match status" value="1"/>
</dbReference>
<dbReference type="PANTHER" id="PTHR10291">
    <property type="entry name" value="DEHYDRODOLICHYL DIPHOSPHATE SYNTHASE FAMILY MEMBER"/>
    <property type="match status" value="1"/>
</dbReference>
<feature type="region of interest" description="Disordered" evidence="3">
    <location>
        <begin position="1"/>
        <end position="30"/>
    </location>
</feature>
<dbReference type="InterPro" id="IPR018520">
    <property type="entry name" value="UPP_synth-like_CS"/>
</dbReference>
<dbReference type="FunFam" id="3.40.1180.10:FF:000001">
    <property type="entry name" value="(2E,6E)-farnesyl-diphosphate-specific ditrans,polycis-undecaprenyl-diphosphate synthase"/>
    <property type="match status" value="1"/>
</dbReference>
<feature type="active site" evidence="2">
    <location>
        <position position="45"/>
    </location>
</feature>
<dbReference type="EMBL" id="VTFX01000003">
    <property type="protein sequence ID" value="KAD3720751.1"/>
    <property type="molecule type" value="Genomic_DNA"/>
</dbReference>
<dbReference type="PROSITE" id="PS01066">
    <property type="entry name" value="UPP_SYNTHASE"/>
    <property type="match status" value="1"/>
</dbReference>
<dbReference type="Proteomes" id="UP000326852">
    <property type="component" value="Unassembled WGS sequence"/>
</dbReference>
<dbReference type="GO" id="GO:0033850">
    <property type="term" value="F:Z-farnesyl diphosphate synthase activity"/>
    <property type="evidence" value="ECO:0007669"/>
    <property type="project" value="TreeGrafter"/>
</dbReference>
<keyword evidence="2" id="KW-0479">Metal-binding</keyword>
<proteinExistence type="inferred from homology"/>